<evidence type="ECO:0000256" key="7">
    <source>
        <dbReference type="ARBA" id="ARBA00023180"/>
    </source>
</evidence>
<comment type="caution">
    <text evidence="10">The sequence shown here is derived from an EMBL/GenBank/DDBJ whole genome shotgun (WGS) entry which is preliminary data.</text>
</comment>
<accession>A0A8H3I6H3</accession>
<evidence type="ECO:0000256" key="8">
    <source>
        <dbReference type="SAM" id="Phobius"/>
    </source>
</evidence>
<keyword evidence="2" id="KW-0813">Transport</keyword>
<evidence type="ECO:0000313" key="11">
    <source>
        <dbReference type="Proteomes" id="UP000664169"/>
    </source>
</evidence>
<keyword evidence="7" id="KW-0325">Glycoprotein</keyword>
<dbReference type="GO" id="GO:0006879">
    <property type="term" value="P:intracellular iron ion homeostasis"/>
    <property type="evidence" value="ECO:0007669"/>
    <property type="project" value="TreeGrafter"/>
</dbReference>
<dbReference type="GO" id="GO:0005886">
    <property type="term" value="C:plasma membrane"/>
    <property type="evidence" value="ECO:0007669"/>
    <property type="project" value="TreeGrafter"/>
</dbReference>
<feature type="domain" description="FAD-binding FR-type" evidence="9">
    <location>
        <begin position="368"/>
        <end position="520"/>
    </location>
</feature>
<dbReference type="SFLD" id="SFLDG01168">
    <property type="entry name" value="Ferric_reductase_subgroup_(FRE"/>
    <property type="match status" value="1"/>
</dbReference>
<reference evidence="10" key="1">
    <citation type="submission" date="2021-03" db="EMBL/GenBank/DDBJ databases">
        <authorList>
            <person name="Tagirdzhanova G."/>
        </authorList>
    </citation>
    <scope>NUCLEOTIDE SEQUENCE</scope>
</reference>
<dbReference type="GO" id="GO:0015677">
    <property type="term" value="P:copper ion import"/>
    <property type="evidence" value="ECO:0007669"/>
    <property type="project" value="TreeGrafter"/>
</dbReference>
<dbReference type="Gene3D" id="3.40.50.80">
    <property type="entry name" value="Nucleotide-binding domain of ferredoxin-NADP reductase (FNR) module"/>
    <property type="match status" value="1"/>
</dbReference>
<feature type="transmembrane region" description="Helical" evidence="8">
    <location>
        <begin position="355"/>
        <end position="372"/>
    </location>
</feature>
<dbReference type="AlphaFoldDB" id="A0A8H3I6H3"/>
<feature type="transmembrane region" description="Helical" evidence="8">
    <location>
        <begin position="301"/>
        <end position="322"/>
    </location>
</feature>
<feature type="transmembrane region" description="Helical" evidence="8">
    <location>
        <begin position="329"/>
        <end position="349"/>
    </location>
</feature>
<proteinExistence type="predicted"/>
<dbReference type="GO" id="GO:0006826">
    <property type="term" value="P:iron ion transport"/>
    <property type="evidence" value="ECO:0007669"/>
    <property type="project" value="TreeGrafter"/>
</dbReference>
<dbReference type="Pfam" id="PF08022">
    <property type="entry name" value="FAD_binding_8"/>
    <property type="match status" value="1"/>
</dbReference>
<sequence>MDNNGLGMMLQQTSSECWATNDPYLTTLAYCMYAKCKDNHVPASKLEWFWETEATGQSTAGQVLADPKWTYAEALAQVHSTPSVELDAGAEWLNDTSLVSEEVYQKQWNVLVAVNEETAKENLFGILLLVIGFGTPIVLTWLNYVPYISGLFRKLKPFLVWPSTFGRYHVQPLPYLLGNAPTRGQALYVALFVVLNVIFTAVDYRSRQPSAWYANQYYEIMAYVFYRTGALAYIFAPLVFLFAGRNNFLLWMTNWSHSTYILLHRWVSRVFTFQAILHSILAVILYKDEGSYSSMVSEPYWIWGIVATIAAVILTFASGLYVRNTAYELFVLVHIVLSAILIAACWYHAYDLYAYLGGYSIWLTCCAAVWFFDRLMRVFRIIAVGPQHAQVSSVGDEYVRIDIAGVRWGLEPGKHVYCYFPALTPWRPWENHPFSILPTPLLYQDQTQELASQREEKTIDSDTEKAFMTHIHTASIDPKHCQSNGITLYIRRSTGLTRHLQATNNLLVFVEGPYPNNHTKTILRCDRLLLISGGIGITGVLPFAHSHWNVKLVWSVKESSTCLVEHLDEALSSVSDKHVRIGTRFDIADLLAQEVAAGWESVGVVACGPGSLCDDVRAAVVGTSGNSNTQFELEVEAYSW</sequence>
<keyword evidence="4 8" id="KW-1133">Transmembrane helix</keyword>
<dbReference type="InterPro" id="IPR017927">
    <property type="entry name" value="FAD-bd_FR_type"/>
</dbReference>
<evidence type="ECO:0000259" key="9">
    <source>
        <dbReference type="PROSITE" id="PS51384"/>
    </source>
</evidence>
<dbReference type="OrthoDB" id="167398at2759"/>
<evidence type="ECO:0000256" key="5">
    <source>
        <dbReference type="ARBA" id="ARBA00023065"/>
    </source>
</evidence>
<evidence type="ECO:0000256" key="4">
    <source>
        <dbReference type="ARBA" id="ARBA00022989"/>
    </source>
</evidence>
<dbReference type="InterPro" id="IPR013112">
    <property type="entry name" value="FAD-bd_8"/>
</dbReference>
<evidence type="ECO:0000256" key="3">
    <source>
        <dbReference type="ARBA" id="ARBA00022692"/>
    </source>
</evidence>
<dbReference type="Pfam" id="PF01794">
    <property type="entry name" value="Ferric_reduct"/>
    <property type="match status" value="1"/>
</dbReference>
<keyword evidence="5" id="KW-0406">Ion transport</keyword>
<evidence type="ECO:0000256" key="1">
    <source>
        <dbReference type="ARBA" id="ARBA00004141"/>
    </source>
</evidence>
<evidence type="ECO:0000313" key="10">
    <source>
        <dbReference type="EMBL" id="CAF9906668.1"/>
    </source>
</evidence>
<evidence type="ECO:0000256" key="6">
    <source>
        <dbReference type="ARBA" id="ARBA00023136"/>
    </source>
</evidence>
<gene>
    <name evidence="10" type="ORF">GOMPHAMPRED_004853</name>
</gene>
<protein>
    <recommendedName>
        <fullName evidence="9">FAD-binding FR-type domain-containing protein</fullName>
    </recommendedName>
</protein>
<comment type="subcellular location">
    <subcellularLocation>
        <location evidence="1">Membrane</location>
        <topology evidence="1">Multi-pass membrane protein</topology>
    </subcellularLocation>
</comment>
<dbReference type="PANTHER" id="PTHR32361">
    <property type="entry name" value="FERRIC/CUPRIC REDUCTASE TRANSMEMBRANE COMPONENT"/>
    <property type="match status" value="1"/>
</dbReference>
<evidence type="ECO:0000256" key="2">
    <source>
        <dbReference type="ARBA" id="ARBA00022448"/>
    </source>
</evidence>
<dbReference type="SFLD" id="SFLDS00052">
    <property type="entry name" value="Ferric_Reductase_Domain"/>
    <property type="match status" value="1"/>
</dbReference>
<keyword evidence="6 8" id="KW-0472">Membrane</keyword>
<dbReference type="GO" id="GO:0000293">
    <property type="term" value="F:ferric-chelate reductase activity"/>
    <property type="evidence" value="ECO:0007669"/>
    <property type="project" value="TreeGrafter"/>
</dbReference>
<keyword evidence="3 8" id="KW-0812">Transmembrane</keyword>
<dbReference type="InterPro" id="IPR039261">
    <property type="entry name" value="FNR_nucleotide-bd"/>
</dbReference>
<keyword evidence="11" id="KW-1185">Reference proteome</keyword>
<dbReference type="Proteomes" id="UP000664169">
    <property type="component" value="Unassembled WGS sequence"/>
</dbReference>
<organism evidence="10 11">
    <name type="scientific">Gomphillus americanus</name>
    <dbReference type="NCBI Taxonomy" id="1940652"/>
    <lineage>
        <taxon>Eukaryota</taxon>
        <taxon>Fungi</taxon>
        <taxon>Dikarya</taxon>
        <taxon>Ascomycota</taxon>
        <taxon>Pezizomycotina</taxon>
        <taxon>Lecanoromycetes</taxon>
        <taxon>OSLEUM clade</taxon>
        <taxon>Ostropomycetidae</taxon>
        <taxon>Ostropales</taxon>
        <taxon>Graphidaceae</taxon>
        <taxon>Gomphilloideae</taxon>
        <taxon>Gomphillus</taxon>
    </lineage>
</organism>
<feature type="transmembrane region" description="Helical" evidence="8">
    <location>
        <begin position="224"/>
        <end position="245"/>
    </location>
</feature>
<dbReference type="InterPro" id="IPR013130">
    <property type="entry name" value="Fe3_Rdtase_TM_dom"/>
</dbReference>
<dbReference type="SUPFAM" id="SSF52343">
    <property type="entry name" value="Ferredoxin reductase-like, C-terminal NADP-linked domain"/>
    <property type="match status" value="1"/>
</dbReference>
<dbReference type="PANTHER" id="PTHR32361:SF9">
    <property type="entry name" value="FERRIC REDUCTASE TRANSMEMBRANE COMPONENT 3-RELATED"/>
    <property type="match status" value="1"/>
</dbReference>
<dbReference type="EMBL" id="CAJPDQ010000003">
    <property type="protein sequence ID" value="CAF9906668.1"/>
    <property type="molecule type" value="Genomic_DNA"/>
</dbReference>
<dbReference type="CDD" id="cd06186">
    <property type="entry name" value="NOX_Duox_like_FAD_NADP"/>
    <property type="match status" value="1"/>
</dbReference>
<dbReference type="InterPro" id="IPR051410">
    <property type="entry name" value="Ferric/Cupric_Reductase"/>
</dbReference>
<name>A0A8H3I6H3_9LECA</name>
<dbReference type="PROSITE" id="PS51384">
    <property type="entry name" value="FAD_FR"/>
    <property type="match status" value="1"/>
</dbReference>
<feature type="transmembrane region" description="Helical" evidence="8">
    <location>
        <begin position="123"/>
        <end position="145"/>
    </location>
</feature>
<feature type="transmembrane region" description="Helical" evidence="8">
    <location>
        <begin position="186"/>
        <end position="204"/>
    </location>
</feature>